<dbReference type="CDD" id="cd03784">
    <property type="entry name" value="GT1_Gtf-like"/>
    <property type="match status" value="1"/>
</dbReference>
<evidence type="ECO:0000259" key="2">
    <source>
        <dbReference type="Pfam" id="PF06722"/>
    </source>
</evidence>
<evidence type="ECO:0000313" key="4">
    <source>
        <dbReference type="Proteomes" id="UP000064967"/>
    </source>
</evidence>
<accession>A0A0K1PVT4</accession>
<dbReference type="PANTHER" id="PTHR48050">
    <property type="entry name" value="STEROL 3-BETA-GLUCOSYLTRANSFERASE"/>
    <property type="match status" value="1"/>
</dbReference>
<evidence type="ECO:0000313" key="3">
    <source>
        <dbReference type="EMBL" id="AKU97645.1"/>
    </source>
</evidence>
<keyword evidence="3" id="KW-0808">Transferase</keyword>
<feature type="domain" description="Erythromycin biosynthesis protein CIII-like C-terminal" evidence="2">
    <location>
        <begin position="276"/>
        <end position="384"/>
    </location>
</feature>
<dbReference type="RefSeq" id="WP_146648749.1">
    <property type="nucleotide sequence ID" value="NZ_CP012333.1"/>
</dbReference>
<keyword evidence="4" id="KW-1185">Reference proteome</keyword>
<dbReference type="GO" id="GO:0008194">
    <property type="term" value="F:UDP-glycosyltransferase activity"/>
    <property type="evidence" value="ECO:0007669"/>
    <property type="project" value="InterPro"/>
</dbReference>
<dbReference type="Gene3D" id="3.40.50.2000">
    <property type="entry name" value="Glycogen Phosphorylase B"/>
    <property type="match status" value="2"/>
</dbReference>
<dbReference type="KEGG" id="llu:AKJ09_04309"/>
<proteinExistence type="predicted"/>
<dbReference type="InterPro" id="IPR002213">
    <property type="entry name" value="UDP_glucos_trans"/>
</dbReference>
<feature type="region of interest" description="Disordered" evidence="1">
    <location>
        <begin position="403"/>
        <end position="428"/>
    </location>
</feature>
<dbReference type="STRING" id="1391654.AKJ09_04309"/>
<dbReference type="InterPro" id="IPR010610">
    <property type="entry name" value="EryCIII-like_C"/>
</dbReference>
<reference evidence="3 4" key="1">
    <citation type="submission" date="2015-08" db="EMBL/GenBank/DDBJ databases">
        <authorList>
            <person name="Babu N.S."/>
            <person name="Beckwith C.J."/>
            <person name="Beseler K.G."/>
            <person name="Brison A."/>
            <person name="Carone J.V."/>
            <person name="Caskin T.P."/>
            <person name="Diamond M."/>
            <person name="Durham M.E."/>
            <person name="Foxe J.M."/>
            <person name="Go M."/>
            <person name="Henderson B.A."/>
            <person name="Jones I.B."/>
            <person name="McGettigan J.A."/>
            <person name="Micheletti S.J."/>
            <person name="Nasrallah M.E."/>
            <person name="Ortiz D."/>
            <person name="Piller C.R."/>
            <person name="Privatt S.R."/>
            <person name="Schneider S.L."/>
            <person name="Sharp S."/>
            <person name="Smith T.C."/>
            <person name="Stanton J.D."/>
            <person name="Ullery H.E."/>
            <person name="Wilson R.J."/>
            <person name="Serrano M.G."/>
            <person name="Buck G."/>
            <person name="Lee V."/>
            <person name="Wang Y."/>
            <person name="Carvalho R."/>
            <person name="Voegtly L."/>
            <person name="Shi R."/>
            <person name="Duckworth R."/>
            <person name="Johnson A."/>
            <person name="Loviza R."/>
            <person name="Walstead R."/>
            <person name="Shah Z."/>
            <person name="Kiflezghi M."/>
            <person name="Wade K."/>
            <person name="Ball S.L."/>
            <person name="Bradley K.W."/>
            <person name="Asai D.J."/>
            <person name="Bowman C.A."/>
            <person name="Russell D.A."/>
            <person name="Pope W.H."/>
            <person name="Jacobs-Sera D."/>
            <person name="Hendrix R.W."/>
            <person name="Hatfull G.F."/>
        </authorList>
    </citation>
    <scope>NUCLEOTIDE SEQUENCE [LARGE SCALE GENOMIC DNA]</scope>
    <source>
        <strain evidence="3 4">DSM 27648</strain>
    </source>
</reference>
<gene>
    <name evidence="3" type="ORF">AKJ09_04309</name>
</gene>
<dbReference type="EMBL" id="CP012333">
    <property type="protein sequence ID" value="AKU97645.1"/>
    <property type="molecule type" value="Genomic_DNA"/>
</dbReference>
<sequence>MATILCYTSPARGHLFPTMPILLELRRRGHDVVVYTLLEELPNVRAAGLRARAIDGHIEAIQHDDYEASSVVGALDRAVQTFVARAEHEVLDLREAIRTEKPDALIVDFNCWGAAAVAEASSVPWALFMPYFLPWRLPGLPPFGPGLAPRSDLLGRVRDSVAASVVHRLVNRNLPKLNAVRERVGLPKLGHMTEQGRTAPRVLYYTAEPFEYPCAARPKSVIMLGPSVWEPSAPEPAWLSSIDRPIVLVTCSTEAQGDGAIIEAALEGLAEESVFVVATSASAQRSAHSVPSNARVERFVPHGPLLGRAACVVCHGGMGITQKALSRGVPVCVIPFGRDQHEVARHVEVAGAGVSLDPKRLSPERLRAAVREARKRKEGAALVAEGFARAGGAPRAATEVEALMQASRRSPGDRTALQSRAPFGGAQS</sequence>
<dbReference type="OrthoDB" id="9805366at2"/>
<dbReference type="PANTHER" id="PTHR48050:SF13">
    <property type="entry name" value="STEROL 3-BETA-GLUCOSYLTRANSFERASE UGT80A2"/>
    <property type="match status" value="1"/>
</dbReference>
<dbReference type="InterPro" id="IPR050426">
    <property type="entry name" value="Glycosyltransferase_28"/>
</dbReference>
<dbReference type="AlphaFoldDB" id="A0A0K1PVT4"/>
<organism evidence="3 4">
    <name type="scientific">Labilithrix luteola</name>
    <dbReference type="NCBI Taxonomy" id="1391654"/>
    <lineage>
        <taxon>Bacteria</taxon>
        <taxon>Pseudomonadati</taxon>
        <taxon>Myxococcota</taxon>
        <taxon>Polyangia</taxon>
        <taxon>Polyangiales</taxon>
        <taxon>Labilitrichaceae</taxon>
        <taxon>Labilithrix</taxon>
    </lineage>
</organism>
<dbReference type="Proteomes" id="UP000064967">
    <property type="component" value="Chromosome"/>
</dbReference>
<dbReference type="Pfam" id="PF06722">
    <property type="entry name" value="EryCIII-like_C"/>
    <property type="match status" value="1"/>
</dbReference>
<dbReference type="GO" id="GO:0016758">
    <property type="term" value="F:hexosyltransferase activity"/>
    <property type="evidence" value="ECO:0007669"/>
    <property type="project" value="UniProtKB-ARBA"/>
</dbReference>
<protein>
    <submittedName>
        <fullName evidence="3">Zeaxanthin glucosyl transferase</fullName>
    </submittedName>
</protein>
<dbReference type="SUPFAM" id="SSF53756">
    <property type="entry name" value="UDP-Glycosyltransferase/glycogen phosphorylase"/>
    <property type="match status" value="1"/>
</dbReference>
<evidence type="ECO:0000256" key="1">
    <source>
        <dbReference type="SAM" id="MobiDB-lite"/>
    </source>
</evidence>
<dbReference type="PATRIC" id="fig|1391654.3.peg.4367"/>
<name>A0A0K1PVT4_9BACT</name>
<dbReference type="GO" id="GO:0017000">
    <property type="term" value="P:antibiotic biosynthetic process"/>
    <property type="evidence" value="ECO:0007669"/>
    <property type="project" value="UniProtKB-ARBA"/>
</dbReference>